<keyword evidence="2" id="KW-1185">Reference proteome</keyword>
<proteinExistence type="predicted"/>
<comment type="caution">
    <text evidence="1">The sequence shown here is derived from an EMBL/GenBank/DDBJ whole genome shotgun (WGS) entry which is preliminary data.</text>
</comment>
<dbReference type="Pfam" id="PF08310">
    <property type="entry name" value="LGFP"/>
    <property type="match status" value="1"/>
</dbReference>
<protein>
    <submittedName>
        <fullName evidence="1">Uncharacterized protein</fullName>
    </submittedName>
</protein>
<reference evidence="2" key="1">
    <citation type="journal article" date="2019" name="Int. J. Syst. Evol. Microbiol.">
        <title>The Global Catalogue of Microorganisms (GCM) 10K type strain sequencing project: providing services to taxonomists for standard genome sequencing and annotation.</title>
        <authorList>
            <consortium name="The Broad Institute Genomics Platform"/>
            <consortium name="The Broad Institute Genome Sequencing Center for Infectious Disease"/>
            <person name="Wu L."/>
            <person name="Ma J."/>
        </authorList>
    </citation>
    <scope>NUCLEOTIDE SEQUENCE [LARGE SCALE GENOMIC DNA]</scope>
    <source>
        <strain evidence="2">NBRC 106348</strain>
    </source>
</reference>
<dbReference type="InterPro" id="IPR013207">
    <property type="entry name" value="LGFP"/>
</dbReference>
<evidence type="ECO:0000313" key="1">
    <source>
        <dbReference type="EMBL" id="GMA23376.1"/>
    </source>
</evidence>
<dbReference type="RefSeq" id="WP_284292418.1">
    <property type="nucleotide sequence ID" value="NZ_BSUK01000001.1"/>
</dbReference>
<sequence length="889" mass="93270">MFQNARLYLKTGTTVAHELHGAILAHFLATGATGTWGFPLTDESDVVRDHTAIGRYNELESCTIYWSGATGAFEVHGDIRRKYRDLGGPGGQLGFPTSDEGDIPGAPAPARYNTFQNGSLLWFGTFDGIIVATSFSLFLSKVDTVESEGLFMGQNDVYLKAMVAEGPAMIVNQRWPASGDSDDHNVVQPNLRLPAQGGITTNRADQVLTVTIDVWDSDDGAPFGGGDDHLGTWTKQLTMANGWGLRESGGVLHSGHFSNINDIVLSVQPTPPPGGFSANDHWWAVGNRGTQDIAYADYAAAFSDVDSSPEWWDLDDDLDQLFYALVIDGLARGGNCFGMSLESIYVDKGQSAFSLPLSRFGDWNQLVETFNTKHQYQVGSAPIWWFVDQFLSGHTHDPKTVFLETQAAAARGDDPVLCIAQNADFSGAPHCIRPIGWDTSTSPWTITVHDPNFPSTSRTLQVDPNANTFHYAGAGATYDGTSSSGGRLHYMPFHLLSSREHTPVWDAILLILAGTVLILGSDAETVSLTDLQGNDLDGFGARARQLEASGAPLEGMFVGVGGYHAGRTTGGGRVAQLRPVDGPIVKDPGDGPVHVPPVHTGPVVTGPVTTGPVATTPQGRPVVGEVKLRRRATVQDVTLGVRPPITVVLGSVTLKQVASGGVTRSKVATALAQDPAVSGALGDATVHEVVANPKLVAKLTPAAQAALGALQLAATESDYVHQVKAVRAGNLDYAVRHGLSKLHVTAPVASGETASLALSGVGTARTVLGVTAQHDKAAHVRIDQKLGVTGDSLTLVLDGVPLAGGQAAQINAKPGIGGVEVVSGGAHVDVTVSVEAVVGGRTTSHRFSVPLQNGVRIDPASVLAAGGLGVSQIGQMFGPSLSKSVVPSM</sequence>
<dbReference type="EMBL" id="BSUK01000001">
    <property type="protein sequence ID" value="GMA23376.1"/>
    <property type="molecule type" value="Genomic_DNA"/>
</dbReference>
<name>A0ABQ6HY37_9MICO</name>
<evidence type="ECO:0000313" key="2">
    <source>
        <dbReference type="Proteomes" id="UP001157091"/>
    </source>
</evidence>
<gene>
    <name evidence="1" type="ORF">GCM10025864_11350</name>
</gene>
<dbReference type="Proteomes" id="UP001157091">
    <property type="component" value="Unassembled WGS sequence"/>
</dbReference>
<organism evidence="1 2">
    <name type="scientific">Luteimicrobium album</name>
    <dbReference type="NCBI Taxonomy" id="1054550"/>
    <lineage>
        <taxon>Bacteria</taxon>
        <taxon>Bacillati</taxon>
        <taxon>Actinomycetota</taxon>
        <taxon>Actinomycetes</taxon>
        <taxon>Micrococcales</taxon>
        <taxon>Luteimicrobium</taxon>
    </lineage>
</organism>
<accession>A0ABQ6HY37</accession>